<dbReference type="PROSITE" id="PS51257">
    <property type="entry name" value="PROKAR_LIPOPROTEIN"/>
    <property type="match status" value="1"/>
</dbReference>
<comment type="caution">
    <text evidence="1">The sequence shown here is derived from an EMBL/GenBank/DDBJ whole genome shotgun (WGS) entry which is preliminary data.</text>
</comment>
<dbReference type="AlphaFoldDB" id="A0A9D1NFV6"/>
<accession>A0A9D1NFV6</accession>
<dbReference type="EMBL" id="DVOF01000066">
    <property type="protein sequence ID" value="HIV02369.1"/>
    <property type="molecule type" value="Genomic_DNA"/>
</dbReference>
<feature type="non-terminal residue" evidence="1">
    <location>
        <position position="288"/>
    </location>
</feature>
<reference evidence="1" key="2">
    <citation type="journal article" date="2021" name="PeerJ">
        <title>Extensive microbial diversity within the chicken gut microbiome revealed by metagenomics and culture.</title>
        <authorList>
            <person name="Gilroy R."/>
            <person name="Ravi A."/>
            <person name="Getino M."/>
            <person name="Pursley I."/>
            <person name="Horton D.L."/>
            <person name="Alikhan N.F."/>
            <person name="Baker D."/>
            <person name="Gharbi K."/>
            <person name="Hall N."/>
            <person name="Watson M."/>
            <person name="Adriaenssens E.M."/>
            <person name="Foster-Nyarko E."/>
            <person name="Jarju S."/>
            <person name="Secka A."/>
            <person name="Antonio M."/>
            <person name="Oren A."/>
            <person name="Chaudhuri R.R."/>
            <person name="La Ragione R."/>
            <person name="Hildebrand F."/>
            <person name="Pallen M.J."/>
        </authorList>
    </citation>
    <scope>NUCLEOTIDE SEQUENCE</scope>
    <source>
        <strain evidence="1">4920</strain>
    </source>
</reference>
<gene>
    <name evidence="1" type="ORF">IAC74_02250</name>
</gene>
<dbReference type="Proteomes" id="UP000886743">
    <property type="component" value="Unassembled WGS sequence"/>
</dbReference>
<evidence type="ECO:0000313" key="1">
    <source>
        <dbReference type="EMBL" id="HIV02369.1"/>
    </source>
</evidence>
<protein>
    <submittedName>
        <fullName evidence="1">PocR ligand-binding domain-containing protein</fullName>
    </submittedName>
</protein>
<organism evidence="1 2">
    <name type="scientific">Candidatus Aphodoplasma excrementigallinarum</name>
    <dbReference type="NCBI Taxonomy" id="2840673"/>
    <lineage>
        <taxon>Bacteria</taxon>
        <taxon>Bacillati</taxon>
        <taxon>Bacillota</taxon>
        <taxon>Clostridia</taxon>
        <taxon>Eubacteriales</taxon>
        <taxon>Candidatus Aphodoplasma</taxon>
    </lineage>
</organism>
<name>A0A9D1NFV6_9FIRM</name>
<reference evidence="1" key="1">
    <citation type="submission" date="2020-10" db="EMBL/GenBank/DDBJ databases">
        <authorList>
            <person name="Gilroy R."/>
        </authorList>
    </citation>
    <scope>NUCLEOTIDE SEQUENCE</scope>
    <source>
        <strain evidence="1">4920</strain>
    </source>
</reference>
<proteinExistence type="predicted"/>
<sequence length="288" mass="31941">MIDCIHKYAAHLSSLTGVGCGVLDISLKAIDKGHFCTNCPCRCDYINTHLYGCWEAYRWGGKYIYYCPAGFIFIAVAVVNETGMPQSGVLAGPVIMGALEDFEPPFAAEGIANLSTTKVNDLSELMGALFPALAEQGGYGLELEQNTLLNDIYKVIDEIKYKQASFYPLETEKKLQAAIIEGDKERSKELLNTLLGYIFFQSNADLDTIKSRVTELLVLLGRSAIEGGAEANQIFSMNADYTKAIERFDSLESLSLWLTGIINRYISYVFEFSEAKHTDILHLSLIHI</sequence>
<evidence type="ECO:0000313" key="2">
    <source>
        <dbReference type="Proteomes" id="UP000886743"/>
    </source>
</evidence>